<sequence>MGCGERKRRTSSHDDCIPASVTHVALRFKCGKIINILKNDLLAILPSVGSLIVNDGYDESSAQPSPRGNDDLEKHDEIRRSRVLDEDYKGWEVVIEVLQQGTPWRLTPSQAFKVLPTALRHGMNHQVLNCCIAAARQSYTTPANSSMLSQQDQPPPANCRTTGSPFPSLFDWIELADRLAFKALLLDCMSEIRRQGGTSTAAGPAALFRAALHSPHAHTMMQRLSAATSQQLILFLAGSPSGYKHSNVELRRSPCTACLSDNLLLSKSCIAGGAEATRFPAGIPRLGSVSGSNCIPTQHIVKVWKLRTSGPSHSGPKLPVVNTPSAQLHGHAGPVLSMHCDARLAAVTGADDGTALIWDLRQHVEDPDVPLAELKGNIQHHARGAAQSADEMTTLLHPSCNHTDPPLLHELNQDVPSCLHHGSEDLGRRDLPGWHSARQDPGDVHEVNPMGTLTGHDGGVTAALMISSHGRAITGSTDAIVKVWDCHTEQQVGSDLLGHQGPLTDLKVSLDGRILLSASADCTARLWDGRTGRCIRVLEGHSDKITSAGMPVDNA</sequence>
<dbReference type="AlphaFoldDB" id="A0A250X831"/>
<dbReference type="Pfam" id="PF00400">
    <property type="entry name" value="WD40"/>
    <property type="match status" value="3"/>
</dbReference>
<evidence type="ECO:0000256" key="2">
    <source>
        <dbReference type="ARBA" id="ARBA00022737"/>
    </source>
</evidence>
<dbReference type="InterPro" id="IPR020472">
    <property type="entry name" value="WD40_PAC1"/>
</dbReference>
<comment type="caution">
    <text evidence="4">The sequence shown here is derived from an EMBL/GenBank/DDBJ whole genome shotgun (WGS) entry which is preliminary data.</text>
</comment>
<evidence type="ECO:0000313" key="5">
    <source>
        <dbReference type="Proteomes" id="UP000232323"/>
    </source>
</evidence>
<protein>
    <submittedName>
        <fullName evidence="4">Uncharacterized protein</fullName>
    </submittedName>
</protein>
<feature type="repeat" description="WD" evidence="3">
    <location>
        <begin position="453"/>
        <end position="494"/>
    </location>
</feature>
<dbReference type="InterPro" id="IPR019775">
    <property type="entry name" value="WD40_repeat_CS"/>
</dbReference>
<accession>A0A250X831</accession>
<dbReference type="InterPro" id="IPR015943">
    <property type="entry name" value="WD40/YVTN_repeat-like_dom_sf"/>
</dbReference>
<dbReference type="EMBL" id="BEGY01000037">
    <property type="protein sequence ID" value="GAX78920.1"/>
    <property type="molecule type" value="Genomic_DNA"/>
</dbReference>
<dbReference type="PANTHER" id="PTHR19848">
    <property type="entry name" value="WD40 REPEAT PROTEIN"/>
    <property type="match status" value="1"/>
</dbReference>
<keyword evidence="5" id="KW-1185">Reference proteome</keyword>
<dbReference type="PROSITE" id="PS00678">
    <property type="entry name" value="WD_REPEATS_1"/>
    <property type="match status" value="1"/>
</dbReference>
<evidence type="ECO:0000313" key="4">
    <source>
        <dbReference type="EMBL" id="GAX78920.1"/>
    </source>
</evidence>
<dbReference type="SUPFAM" id="SSF50978">
    <property type="entry name" value="WD40 repeat-like"/>
    <property type="match status" value="1"/>
</dbReference>
<keyword evidence="2" id="KW-0677">Repeat</keyword>
<organism evidence="4 5">
    <name type="scientific">Chlamydomonas eustigma</name>
    <dbReference type="NCBI Taxonomy" id="1157962"/>
    <lineage>
        <taxon>Eukaryota</taxon>
        <taxon>Viridiplantae</taxon>
        <taxon>Chlorophyta</taxon>
        <taxon>core chlorophytes</taxon>
        <taxon>Chlorophyceae</taxon>
        <taxon>CS clade</taxon>
        <taxon>Chlamydomonadales</taxon>
        <taxon>Chlamydomonadaceae</taxon>
        <taxon>Chlamydomonas</taxon>
    </lineage>
</organism>
<name>A0A250X831_9CHLO</name>
<keyword evidence="1 3" id="KW-0853">WD repeat</keyword>
<dbReference type="InterPro" id="IPR036322">
    <property type="entry name" value="WD40_repeat_dom_sf"/>
</dbReference>
<evidence type="ECO:0000256" key="1">
    <source>
        <dbReference type="ARBA" id="ARBA00022574"/>
    </source>
</evidence>
<dbReference type="Proteomes" id="UP000232323">
    <property type="component" value="Unassembled WGS sequence"/>
</dbReference>
<dbReference type="PROSITE" id="PS50082">
    <property type="entry name" value="WD_REPEATS_2"/>
    <property type="match status" value="2"/>
</dbReference>
<dbReference type="PANTHER" id="PTHR19848:SF8">
    <property type="entry name" value="F-BOX AND WD REPEAT DOMAIN CONTAINING 7"/>
    <property type="match status" value="1"/>
</dbReference>
<evidence type="ECO:0000256" key="3">
    <source>
        <dbReference type="PROSITE-ProRule" id="PRU00221"/>
    </source>
</evidence>
<dbReference type="STRING" id="1157962.A0A250X831"/>
<proteinExistence type="predicted"/>
<dbReference type="InterPro" id="IPR001680">
    <property type="entry name" value="WD40_rpt"/>
</dbReference>
<feature type="repeat" description="WD" evidence="3">
    <location>
        <begin position="496"/>
        <end position="537"/>
    </location>
</feature>
<dbReference type="PRINTS" id="PR00320">
    <property type="entry name" value="GPROTEINBRPT"/>
</dbReference>
<dbReference type="Gene3D" id="2.130.10.10">
    <property type="entry name" value="YVTN repeat-like/Quinoprotein amine dehydrogenase"/>
    <property type="match status" value="2"/>
</dbReference>
<dbReference type="OrthoDB" id="10257301at2759"/>
<dbReference type="SMART" id="SM00320">
    <property type="entry name" value="WD40"/>
    <property type="match status" value="3"/>
</dbReference>
<dbReference type="PROSITE" id="PS50294">
    <property type="entry name" value="WD_REPEATS_REGION"/>
    <property type="match status" value="2"/>
</dbReference>
<reference evidence="4 5" key="1">
    <citation type="submission" date="2017-08" db="EMBL/GenBank/DDBJ databases">
        <title>Acidophilic green algal genome provides insights into adaptation to an acidic environment.</title>
        <authorList>
            <person name="Hirooka S."/>
            <person name="Hirose Y."/>
            <person name="Kanesaki Y."/>
            <person name="Higuchi S."/>
            <person name="Fujiwara T."/>
            <person name="Onuma R."/>
            <person name="Era A."/>
            <person name="Ohbayashi R."/>
            <person name="Uzuka A."/>
            <person name="Nozaki H."/>
            <person name="Yoshikawa H."/>
            <person name="Miyagishima S.Y."/>
        </authorList>
    </citation>
    <scope>NUCLEOTIDE SEQUENCE [LARGE SCALE GENOMIC DNA]</scope>
    <source>
        <strain evidence="4 5">NIES-2499</strain>
    </source>
</reference>
<gene>
    <name evidence="4" type="ORF">CEUSTIGMA_g6359.t1</name>
</gene>